<gene>
    <name evidence="2" type="ORF">GH714_025287</name>
</gene>
<feature type="region of interest" description="Disordered" evidence="1">
    <location>
        <begin position="348"/>
        <end position="398"/>
    </location>
</feature>
<comment type="caution">
    <text evidence="2">The sequence shown here is derived from an EMBL/GenBank/DDBJ whole genome shotgun (WGS) entry which is preliminary data.</text>
</comment>
<feature type="region of interest" description="Disordered" evidence="1">
    <location>
        <begin position="486"/>
        <end position="538"/>
    </location>
</feature>
<evidence type="ECO:0000313" key="2">
    <source>
        <dbReference type="EMBL" id="KAF2308943.1"/>
    </source>
</evidence>
<feature type="region of interest" description="Disordered" evidence="1">
    <location>
        <begin position="564"/>
        <end position="633"/>
    </location>
</feature>
<feature type="region of interest" description="Disordered" evidence="1">
    <location>
        <begin position="89"/>
        <end position="117"/>
    </location>
</feature>
<reference evidence="2 3" key="1">
    <citation type="journal article" date="2020" name="Mol. Plant">
        <title>The Chromosome-Based Rubber Tree Genome Provides New Insights into Spurge Genome Evolution and Rubber Biosynthesis.</title>
        <authorList>
            <person name="Liu J."/>
            <person name="Shi C."/>
            <person name="Shi C.C."/>
            <person name="Li W."/>
            <person name="Zhang Q.J."/>
            <person name="Zhang Y."/>
            <person name="Li K."/>
            <person name="Lu H.F."/>
            <person name="Shi C."/>
            <person name="Zhu S.T."/>
            <person name="Xiao Z.Y."/>
            <person name="Nan H."/>
            <person name="Yue Y."/>
            <person name="Zhu X.G."/>
            <person name="Wu Y."/>
            <person name="Hong X.N."/>
            <person name="Fan G.Y."/>
            <person name="Tong Y."/>
            <person name="Zhang D."/>
            <person name="Mao C.L."/>
            <person name="Liu Y.L."/>
            <person name="Hao S.J."/>
            <person name="Liu W.Q."/>
            <person name="Lv M.Q."/>
            <person name="Zhang H.B."/>
            <person name="Liu Y."/>
            <person name="Hu-Tang G.R."/>
            <person name="Wang J.P."/>
            <person name="Wang J.H."/>
            <person name="Sun Y.H."/>
            <person name="Ni S.B."/>
            <person name="Chen W.B."/>
            <person name="Zhang X.C."/>
            <person name="Jiao Y.N."/>
            <person name="Eichler E.E."/>
            <person name="Li G.H."/>
            <person name="Liu X."/>
            <person name="Gao L.Z."/>
        </authorList>
    </citation>
    <scope>NUCLEOTIDE SEQUENCE [LARGE SCALE GENOMIC DNA]</scope>
    <source>
        <strain evidence="3">cv. GT1</strain>
        <tissue evidence="2">Leaf</tissue>
    </source>
</reference>
<accession>A0A6A6M922</accession>
<feature type="region of interest" description="Disordered" evidence="1">
    <location>
        <begin position="143"/>
        <end position="182"/>
    </location>
</feature>
<dbReference type="Proteomes" id="UP000467840">
    <property type="component" value="Chromosome 17"/>
</dbReference>
<organism evidence="2 3">
    <name type="scientific">Hevea brasiliensis</name>
    <name type="common">Para rubber tree</name>
    <name type="synonym">Siphonia brasiliensis</name>
    <dbReference type="NCBI Taxonomy" id="3981"/>
    <lineage>
        <taxon>Eukaryota</taxon>
        <taxon>Viridiplantae</taxon>
        <taxon>Streptophyta</taxon>
        <taxon>Embryophyta</taxon>
        <taxon>Tracheophyta</taxon>
        <taxon>Spermatophyta</taxon>
        <taxon>Magnoliopsida</taxon>
        <taxon>eudicotyledons</taxon>
        <taxon>Gunneridae</taxon>
        <taxon>Pentapetalae</taxon>
        <taxon>rosids</taxon>
        <taxon>fabids</taxon>
        <taxon>Malpighiales</taxon>
        <taxon>Euphorbiaceae</taxon>
        <taxon>Crotonoideae</taxon>
        <taxon>Micrandreae</taxon>
        <taxon>Hevea</taxon>
    </lineage>
</organism>
<feature type="region of interest" description="Disordered" evidence="1">
    <location>
        <begin position="428"/>
        <end position="466"/>
    </location>
</feature>
<evidence type="ECO:0000313" key="3">
    <source>
        <dbReference type="Proteomes" id="UP000467840"/>
    </source>
</evidence>
<keyword evidence="3" id="KW-1185">Reference proteome</keyword>
<dbReference type="EMBL" id="JAAGAX010000007">
    <property type="protein sequence ID" value="KAF2308943.1"/>
    <property type="molecule type" value="Genomic_DNA"/>
</dbReference>
<proteinExistence type="predicted"/>
<dbReference type="AlphaFoldDB" id="A0A6A6M922"/>
<evidence type="ECO:0000256" key="1">
    <source>
        <dbReference type="SAM" id="MobiDB-lite"/>
    </source>
</evidence>
<sequence>MAVFRKLLYAFVMLAAVVAVTAWNARIMALTSSFSPEIGFEPSNGSGNDGLREERLTELEDMHSIAIEVDPSQATFNKAQPDLCSRKTFPKAMGSQKTSSIAGSNKEIEEQSDVASAKTFPKATGAGLKKKYQKNRKLIEVAPKSSPIAGSNKEKEKHSDVASTNFPKAMGAGAPTMSPQGLKKSTKHRNLIEVDPSQATFNKAQPDLCSRKTFPKAMGSQKTSSIADYNKEIEEQSDVASAKTFPKATGAGAPIVSQQGLKKKYQKNRKLIEVAPKSSPIAGSNKEKEKHSDVASTNFPKAMGAGAPTMSPQGLKKKYHKHRNLIEVDPSQATFNKAQPDLCSRKTFPKAMGSQKTSSIAGSNKEIEEQSDVASAKTFPKATGAGAPTMSPQGLKKKYHKHRNLIEVDPSQATFNKAQPDLCSRKTFPKAMGSQKTSSIAGSNKEIEEQSDVASAKTFPKATGAGAPIVSQQGLKKKYQKNRKLIEVAPKSSPIAGSNKEKEKHSDVASTNFPKQWVQEKEKHSDVASTNFPKAMGAGAPIVSQQGLKKKYHKNRKLIEVALETSPIAGSNKQVDEQSDVSSAKGHPEAMGADVAGSNKEIKEQSDVASTKAFAKARDGGAPIMSQQGLKKK</sequence>
<protein>
    <submittedName>
        <fullName evidence="2">Uncharacterized protein</fullName>
    </submittedName>
</protein>
<feature type="region of interest" description="Disordered" evidence="1">
    <location>
        <begin position="273"/>
        <end position="314"/>
    </location>
</feature>
<name>A0A6A6M922_HEVBR</name>